<dbReference type="PANTHER" id="PTHR10367:SF25">
    <property type="entry name" value="DUAL SPECIFICITY PHOSPHATASE CATALYTIC DOMAIN PROTEIN (AFU_ORTHOLOGUE AFUA_1G03540)"/>
    <property type="match status" value="1"/>
</dbReference>
<sequence>MIHLCHSESAPLVVEETDTKRVITLKRGILKEWSFVKNSEYFPGPQPISLENKDTHKLLKFPYVVCEKTDGMRYLMYFTTIDGKHQGFLVDRSFRFYKIEVDMARTVYRSSILDGELVQESKGDHSWTFYMHDCIALDGVNCARKTFPERYGFMEKAMERFSRNESNTFSLATKTFWNFRESFADVIDYYNNFEHTHEVDGLVFTPLKLGVGTGTQMSLFKWKKTHTIDFSVKRRNGVANKKFYDLFISDRGRLQKHLTLNERTKGGKLFHDKFCSLVPDYEHPVIVECEYDRNINVYTPITVRNDKNMPNSVRTVEKTYLNINENITLHSLLELGV</sequence>
<organism evidence="10">
    <name type="scientific">viral metagenome</name>
    <dbReference type="NCBI Taxonomy" id="1070528"/>
    <lineage>
        <taxon>unclassified sequences</taxon>
        <taxon>metagenomes</taxon>
        <taxon>organismal metagenomes</taxon>
    </lineage>
</organism>
<evidence type="ECO:0000259" key="8">
    <source>
        <dbReference type="Pfam" id="PF01331"/>
    </source>
</evidence>
<evidence type="ECO:0000256" key="6">
    <source>
        <dbReference type="ARBA" id="ARBA00023042"/>
    </source>
</evidence>
<proteinExistence type="predicted"/>
<dbReference type="EC" id="2.7.7.50" evidence="1"/>
<keyword evidence="5" id="KW-0547">Nucleotide-binding</keyword>
<dbReference type="GO" id="GO:0005524">
    <property type="term" value="F:ATP binding"/>
    <property type="evidence" value="ECO:0007669"/>
    <property type="project" value="InterPro"/>
</dbReference>
<protein>
    <recommendedName>
        <fullName evidence="1">mRNA guanylyltransferase</fullName>
        <ecNumber evidence="1">2.7.7.50</ecNumber>
    </recommendedName>
</protein>
<dbReference type="SUPFAM" id="SSF56091">
    <property type="entry name" value="DNA ligase/mRNA capping enzyme, catalytic domain"/>
    <property type="match status" value="1"/>
</dbReference>
<dbReference type="GO" id="GO:0006370">
    <property type="term" value="P:7-methylguanosine mRNA capping"/>
    <property type="evidence" value="ECO:0007669"/>
    <property type="project" value="UniProtKB-KW"/>
</dbReference>
<dbReference type="InterPro" id="IPR051029">
    <property type="entry name" value="mRNA_Capping_Enz/RNA_Phosphat"/>
</dbReference>
<dbReference type="Gene3D" id="2.40.50.140">
    <property type="entry name" value="Nucleic acid-binding proteins"/>
    <property type="match status" value="1"/>
</dbReference>
<dbReference type="CDD" id="cd07895">
    <property type="entry name" value="Adenylation_mRNA_capping"/>
    <property type="match status" value="1"/>
</dbReference>
<dbReference type="GO" id="GO:0005525">
    <property type="term" value="F:GTP binding"/>
    <property type="evidence" value="ECO:0007669"/>
    <property type="project" value="UniProtKB-KW"/>
</dbReference>
<keyword evidence="3" id="KW-0808">Transferase</keyword>
<name>A0A6C0KC66_9ZZZZ</name>
<dbReference type="Pfam" id="PF03919">
    <property type="entry name" value="mRNA_cap_C"/>
    <property type="match status" value="1"/>
</dbReference>
<evidence type="ECO:0000256" key="4">
    <source>
        <dbReference type="ARBA" id="ARBA00022695"/>
    </source>
</evidence>
<feature type="domain" description="mRNA capping enzyme C-terminal" evidence="9">
    <location>
        <begin position="228"/>
        <end position="333"/>
    </location>
</feature>
<keyword evidence="4" id="KW-0548">Nucleotidyltransferase</keyword>
<evidence type="ECO:0000256" key="7">
    <source>
        <dbReference type="ARBA" id="ARBA00023134"/>
    </source>
</evidence>
<evidence type="ECO:0000259" key="9">
    <source>
        <dbReference type="Pfam" id="PF03919"/>
    </source>
</evidence>
<dbReference type="AlphaFoldDB" id="A0A6C0KC66"/>
<accession>A0A6C0KC66</accession>
<dbReference type="Pfam" id="PF01331">
    <property type="entry name" value="mRNA_cap_enzyme"/>
    <property type="match status" value="1"/>
</dbReference>
<evidence type="ECO:0000256" key="1">
    <source>
        <dbReference type="ARBA" id="ARBA00012475"/>
    </source>
</evidence>
<feature type="domain" description="mRNA capping enzyme adenylation" evidence="8">
    <location>
        <begin position="46"/>
        <end position="223"/>
    </location>
</feature>
<keyword evidence="6" id="KW-0506">mRNA capping</keyword>
<keyword evidence="2" id="KW-0507">mRNA processing</keyword>
<dbReference type="EMBL" id="MN740845">
    <property type="protein sequence ID" value="QHU14676.1"/>
    <property type="molecule type" value="Genomic_DNA"/>
</dbReference>
<evidence type="ECO:0000256" key="5">
    <source>
        <dbReference type="ARBA" id="ARBA00022741"/>
    </source>
</evidence>
<dbReference type="SUPFAM" id="SSF50249">
    <property type="entry name" value="Nucleic acid-binding proteins"/>
    <property type="match status" value="1"/>
</dbReference>
<evidence type="ECO:0000313" key="10">
    <source>
        <dbReference type="EMBL" id="QHU14676.1"/>
    </source>
</evidence>
<reference evidence="10" key="1">
    <citation type="journal article" date="2020" name="Nature">
        <title>Giant virus diversity and host interactions through global metagenomics.</title>
        <authorList>
            <person name="Schulz F."/>
            <person name="Roux S."/>
            <person name="Paez-Espino D."/>
            <person name="Jungbluth S."/>
            <person name="Walsh D.A."/>
            <person name="Denef V.J."/>
            <person name="McMahon K.D."/>
            <person name="Konstantinidis K.T."/>
            <person name="Eloe-Fadrosh E.A."/>
            <person name="Kyrpides N.C."/>
            <person name="Woyke T."/>
        </authorList>
    </citation>
    <scope>NUCLEOTIDE SEQUENCE</scope>
    <source>
        <strain evidence="10">GVMAG-S-1102113-126</strain>
    </source>
</reference>
<dbReference type="PANTHER" id="PTHR10367">
    <property type="entry name" value="MRNA-CAPPING ENZYME"/>
    <property type="match status" value="1"/>
</dbReference>
<dbReference type="GO" id="GO:0004484">
    <property type="term" value="F:mRNA guanylyltransferase activity"/>
    <property type="evidence" value="ECO:0007669"/>
    <property type="project" value="UniProtKB-EC"/>
</dbReference>
<dbReference type="InterPro" id="IPR012340">
    <property type="entry name" value="NA-bd_OB-fold"/>
</dbReference>
<evidence type="ECO:0000256" key="2">
    <source>
        <dbReference type="ARBA" id="ARBA00022664"/>
    </source>
</evidence>
<dbReference type="InterPro" id="IPR001339">
    <property type="entry name" value="mRNA_cap_enzyme_adenylation"/>
</dbReference>
<dbReference type="Gene3D" id="3.30.470.30">
    <property type="entry name" value="DNA ligase/mRNA capping enzyme"/>
    <property type="match status" value="1"/>
</dbReference>
<dbReference type="InterPro" id="IPR013846">
    <property type="entry name" value="mRNA_cap_enzyme_C"/>
</dbReference>
<evidence type="ECO:0000256" key="3">
    <source>
        <dbReference type="ARBA" id="ARBA00022679"/>
    </source>
</evidence>
<keyword evidence="7" id="KW-0342">GTP-binding</keyword>